<keyword evidence="4" id="KW-0539">Nucleus</keyword>
<dbReference type="PANTHER" id="PTHR12663:SF0">
    <property type="entry name" value="PRECOCIOUS DISSOCIATION OF SISTERS 5, ISOFORM A"/>
    <property type="match status" value="1"/>
</dbReference>
<evidence type="ECO:0000256" key="5">
    <source>
        <dbReference type="SAM" id="MobiDB-lite"/>
    </source>
</evidence>
<keyword evidence="2" id="KW-0227">DNA damage</keyword>
<evidence type="ECO:0000313" key="7">
    <source>
        <dbReference type="Proteomes" id="UP001604277"/>
    </source>
</evidence>
<gene>
    <name evidence="6" type="ORF">Fot_11407</name>
</gene>
<evidence type="ECO:0000256" key="4">
    <source>
        <dbReference type="ARBA" id="ARBA00023242"/>
    </source>
</evidence>
<dbReference type="GO" id="GO:0006281">
    <property type="term" value="P:DNA repair"/>
    <property type="evidence" value="ECO:0007669"/>
    <property type="project" value="UniProtKB-KW"/>
</dbReference>
<evidence type="ECO:0000256" key="3">
    <source>
        <dbReference type="ARBA" id="ARBA00023204"/>
    </source>
</evidence>
<dbReference type="AlphaFoldDB" id="A0ABD1WJU3"/>
<dbReference type="PANTHER" id="PTHR12663">
    <property type="entry name" value="ANDROGEN INDUCED INHIBITOR OF PROLIFERATION AS3 / PDS5-RELATED"/>
    <property type="match status" value="1"/>
</dbReference>
<organism evidence="6 7">
    <name type="scientific">Forsythia ovata</name>
    <dbReference type="NCBI Taxonomy" id="205694"/>
    <lineage>
        <taxon>Eukaryota</taxon>
        <taxon>Viridiplantae</taxon>
        <taxon>Streptophyta</taxon>
        <taxon>Embryophyta</taxon>
        <taxon>Tracheophyta</taxon>
        <taxon>Spermatophyta</taxon>
        <taxon>Magnoliopsida</taxon>
        <taxon>eudicotyledons</taxon>
        <taxon>Gunneridae</taxon>
        <taxon>Pentapetalae</taxon>
        <taxon>asterids</taxon>
        <taxon>lamiids</taxon>
        <taxon>Lamiales</taxon>
        <taxon>Oleaceae</taxon>
        <taxon>Forsythieae</taxon>
        <taxon>Forsythia</taxon>
    </lineage>
</organism>
<accession>A0ABD1WJU3</accession>
<protein>
    <submittedName>
        <fullName evidence="6">Uncharacterized protein</fullName>
    </submittedName>
</protein>
<keyword evidence="7" id="KW-1185">Reference proteome</keyword>
<feature type="region of interest" description="Disordered" evidence="5">
    <location>
        <begin position="175"/>
        <end position="212"/>
    </location>
</feature>
<evidence type="ECO:0000256" key="1">
    <source>
        <dbReference type="ARBA" id="ARBA00004123"/>
    </source>
</evidence>
<name>A0ABD1WJU3_9LAMI</name>
<feature type="compositionally biased region" description="Basic and acidic residues" evidence="5">
    <location>
        <begin position="201"/>
        <end position="212"/>
    </location>
</feature>
<dbReference type="GO" id="GO:0005634">
    <property type="term" value="C:nucleus"/>
    <property type="evidence" value="ECO:0007669"/>
    <property type="project" value="UniProtKB-SubCell"/>
</dbReference>
<comment type="caution">
    <text evidence="6">The sequence shown here is derived from an EMBL/GenBank/DDBJ whole genome shotgun (WGS) entry which is preliminary data.</text>
</comment>
<feature type="compositionally biased region" description="Basic and acidic residues" evidence="5">
    <location>
        <begin position="175"/>
        <end position="185"/>
    </location>
</feature>
<keyword evidence="3" id="KW-0234">DNA repair</keyword>
<sequence>MNFQILARFSPLLLGGIEEELIRLHEDDNEIMKEGVLHILAKGEGTIREQLGVSSRSLDLMLEWICIEGSRRQAKYVVYALALITKDHGLMSLSVLYETSEDKANECWDDRSELCSLKIYGVKALVKSYLPVKDAHLCFGINTLVEMLKNLLSLGEISRDIKSRTLHEDKVPLGTRMDGKVEDSRTGMTKENNKSGLGGKVDTDEKVEYVEK</sequence>
<dbReference type="GO" id="GO:0007062">
    <property type="term" value="P:sister chromatid cohesion"/>
    <property type="evidence" value="ECO:0007669"/>
    <property type="project" value="UniProtKB-ARBA"/>
</dbReference>
<dbReference type="InterPro" id="IPR039776">
    <property type="entry name" value="Pds5"/>
</dbReference>
<dbReference type="Pfam" id="PF20168">
    <property type="entry name" value="PDS5"/>
    <property type="match status" value="1"/>
</dbReference>
<proteinExistence type="predicted"/>
<evidence type="ECO:0000313" key="6">
    <source>
        <dbReference type="EMBL" id="KAL2549877.1"/>
    </source>
</evidence>
<evidence type="ECO:0000256" key="2">
    <source>
        <dbReference type="ARBA" id="ARBA00022763"/>
    </source>
</evidence>
<reference evidence="7" key="1">
    <citation type="submission" date="2024-07" db="EMBL/GenBank/DDBJ databases">
        <title>Two chromosome-level genome assemblies of Korean endemic species Abeliophyllum distichum and Forsythia ovata (Oleaceae).</title>
        <authorList>
            <person name="Jang H."/>
        </authorList>
    </citation>
    <scope>NUCLEOTIDE SEQUENCE [LARGE SCALE GENOMIC DNA]</scope>
</reference>
<dbReference type="EMBL" id="JBFOLJ010000003">
    <property type="protein sequence ID" value="KAL2549877.1"/>
    <property type="molecule type" value="Genomic_DNA"/>
</dbReference>
<comment type="subcellular location">
    <subcellularLocation>
        <location evidence="1">Nucleus</location>
    </subcellularLocation>
</comment>
<dbReference type="Proteomes" id="UP001604277">
    <property type="component" value="Unassembled WGS sequence"/>
</dbReference>